<dbReference type="PANTHER" id="PTHR37952:SF2">
    <property type="entry name" value="PROTEIN CREA"/>
    <property type="match status" value="1"/>
</dbReference>
<sequence>MILGLALLLPAGAASAEQVAKIGVDWVGNDIVVESIHDPKVEGVTCHLAYFSRSVLDRLSQGNWFEDPSNSAIECTQTGPIRLGDIRKGRNGEDVFNASRSLLFKSLRVKRIWDEENQVLIYLAHANELTEGSAKMSISTVPVLLQEPAAE</sequence>
<keyword evidence="3" id="KW-1185">Reference proteome</keyword>
<feature type="chain" id="PRO_5014804549" evidence="1">
    <location>
        <begin position="17"/>
        <end position="151"/>
    </location>
</feature>
<gene>
    <name evidence="2" type="ORF">CYR75_01325</name>
</gene>
<feature type="signal peptide" evidence="1">
    <location>
        <begin position="1"/>
        <end position="16"/>
    </location>
</feature>
<dbReference type="EMBL" id="CP025583">
    <property type="protein sequence ID" value="AUM73109.1"/>
    <property type="molecule type" value="Genomic_DNA"/>
</dbReference>
<proteinExistence type="predicted"/>
<dbReference type="InterPro" id="IPR010292">
    <property type="entry name" value="Uncharacterised_CreA"/>
</dbReference>
<keyword evidence="1" id="KW-0732">Signal</keyword>
<dbReference type="KEGG" id="paru:CYR75_01325"/>
<organism evidence="2 3">
    <name type="scientific">Paracoccus jeotgali</name>
    <dbReference type="NCBI Taxonomy" id="2065379"/>
    <lineage>
        <taxon>Bacteria</taxon>
        <taxon>Pseudomonadati</taxon>
        <taxon>Pseudomonadota</taxon>
        <taxon>Alphaproteobacteria</taxon>
        <taxon>Rhodobacterales</taxon>
        <taxon>Paracoccaceae</taxon>
        <taxon>Paracoccus</taxon>
    </lineage>
</organism>
<accession>A0A2K9MBT6</accession>
<evidence type="ECO:0000256" key="1">
    <source>
        <dbReference type="SAM" id="SignalP"/>
    </source>
</evidence>
<name>A0A2K9MBT6_9RHOB</name>
<dbReference type="RefSeq" id="WP_101498493.1">
    <property type="nucleotide sequence ID" value="NZ_CP025583.1"/>
</dbReference>
<reference evidence="3" key="1">
    <citation type="submission" date="2017-12" db="EMBL/GenBank/DDBJ databases">
        <title>Genomic analysis of Paracoccus sp. CBA4604.</title>
        <authorList>
            <person name="Roh S.W."/>
            <person name="Kim J.Y."/>
            <person name="Kim J.S."/>
        </authorList>
    </citation>
    <scope>NUCLEOTIDE SEQUENCE [LARGE SCALE GENOMIC DNA]</scope>
    <source>
        <strain evidence="3">CBA4604</strain>
    </source>
</reference>
<evidence type="ECO:0000313" key="2">
    <source>
        <dbReference type="EMBL" id="AUM73109.1"/>
    </source>
</evidence>
<dbReference type="PIRSF" id="PIRSF003174">
    <property type="entry name" value="CreA"/>
    <property type="match status" value="1"/>
</dbReference>
<dbReference type="Proteomes" id="UP000234882">
    <property type="component" value="Chromosome"/>
</dbReference>
<dbReference type="AlphaFoldDB" id="A0A2K9MBT6"/>
<protein>
    <submittedName>
        <fullName evidence="2">CREA protein</fullName>
    </submittedName>
</protein>
<dbReference type="Pfam" id="PF05981">
    <property type="entry name" value="CreA"/>
    <property type="match status" value="1"/>
</dbReference>
<evidence type="ECO:0000313" key="3">
    <source>
        <dbReference type="Proteomes" id="UP000234882"/>
    </source>
</evidence>
<dbReference type="OrthoDB" id="9788409at2"/>
<dbReference type="PANTHER" id="PTHR37952">
    <property type="match status" value="1"/>
</dbReference>
<dbReference type="GO" id="GO:0005829">
    <property type="term" value="C:cytosol"/>
    <property type="evidence" value="ECO:0007669"/>
    <property type="project" value="TreeGrafter"/>
</dbReference>